<reference evidence="3" key="1">
    <citation type="journal article" date="2019" name="Int. J. Syst. Evol. Microbiol.">
        <title>The Global Catalogue of Microorganisms (GCM) 10K type strain sequencing project: providing services to taxonomists for standard genome sequencing and annotation.</title>
        <authorList>
            <consortium name="The Broad Institute Genomics Platform"/>
            <consortium name="The Broad Institute Genome Sequencing Center for Infectious Disease"/>
            <person name="Wu L."/>
            <person name="Ma J."/>
        </authorList>
    </citation>
    <scope>NUCLEOTIDE SEQUENCE [LARGE SCALE GENOMIC DNA]</scope>
    <source>
        <strain evidence="3">CCUG 57942</strain>
    </source>
</reference>
<feature type="transmembrane region" description="Helical" evidence="1">
    <location>
        <begin position="125"/>
        <end position="143"/>
    </location>
</feature>
<keyword evidence="1" id="KW-0812">Transmembrane</keyword>
<dbReference type="Proteomes" id="UP001597389">
    <property type="component" value="Unassembled WGS sequence"/>
</dbReference>
<evidence type="ECO:0000256" key="1">
    <source>
        <dbReference type="SAM" id="Phobius"/>
    </source>
</evidence>
<accession>A0ABW4Z6R0</accession>
<name>A0ABW4Z6R0_9BACT</name>
<feature type="transmembrane region" description="Helical" evidence="1">
    <location>
        <begin position="37"/>
        <end position="59"/>
    </location>
</feature>
<protein>
    <recommendedName>
        <fullName evidence="4">EamA domain-containing protein</fullName>
    </recommendedName>
</protein>
<feature type="transmembrane region" description="Helical" evidence="1">
    <location>
        <begin position="6"/>
        <end position="25"/>
    </location>
</feature>
<dbReference type="EMBL" id="JBHUJB010000005">
    <property type="protein sequence ID" value="MFD2157502.1"/>
    <property type="molecule type" value="Genomic_DNA"/>
</dbReference>
<keyword evidence="3" id="KW-1185">Reference proteome</keyword>
<dbReference type="RefSeq" id="WP_377091132.1">
    <property type="nucleotide sequence ID" value="NZ_JBHSJL010000014.1"/>
</dbReference>
<organism evidence="2 3">
    <name type="scientific">Rubritalea tangerina</name>
    <dbReference type="NCBI Taxonomy" id="430798"/>
    <lineage>
        <taxon>Bacteria</taxon>
        <taxon>Pseudomonadati</taxon>
        <taxon>Verrucomicrobiota</taxon>
        <taxon>Verrucomicrobiia</taxon>
        <taxon>Verrucomicrobiales</taxon>
        <taxon>Rubritaleaceae</taxon>
        <taxon>Rubritalea</taxon>
    </lineage>
</organism>
<evidence type="ECO:0008006" key="4">
    <source>
        <dbReference type="Google" id="ProtNLM"/>
    </source>
</evidence>
<feature type="transmembrane region" description="Helical" evidence="1">
    <location>
        <begin position="65"/>
        <end position="89"/>
    </location>
</feature>
<evidence type="ECO:0000313" key="3">
    <source>
        <dbReference type="Proteomes" id="UP001597389"/>
    </source>
</evidence>
<evidence type="ECO:0000313" key="2">
    <source>
        <dbReference type="EMBL" id="MFD2157502.1"/>
    </source>
</evidence>
<keyword evidence="1" id="KW-0472">Membrane</keyword>
<feature type="transmembrane region" description="Helical" evidence="1">
    <location>
        <begin position="101"/>
        <end position="119"/>
    </location>
</feature>
<gene>
    <name evidence="2" type="ORF">ACFSW8_01160</name>
</gene>
<proteinExistence type="predicted"/>
<keyword evidence="1" id="KW-1133">Transmembrane helix</keyword>
<sequence length="145" mass="15167">MTQAQVGILVGGLLPALFFGLAGLCQKWSNQHGISTGVYLVSIGVGVVMVGAVMCLFNGEQKYSMAGIFPAIGMGLLWGLGVVLVAVAIQHYKAPLSTLAPLYNMNTLVTVVGALWLFSEWKDANLLRLGLGSILIIAGGIFVSS</sequence>
<comment type="caution">
    <text evidence="2">The sequence shown here is derived from an EMBL/GenBank/DDBJ whole genome shotgun (WGS) entry which is preliminary data.</text>
</comment>